<sequence length="178" mass="20185">MLMTLILSTGAWLFSCLVLVKLGKLLMIKDRAQANLWFALLSLSMISVLPISSNLVEQAIPEILHTLPSHVESAVVSDLTVKASEALATLDIILYALFTIWFLGALRKAWLLIKLRHHFIQLVDTAQPYKNHYSSHPMFVLPIDMSPFVFGLRKPKIILPRYFLHLKDHEQHALCAMS</sequence>
<keyword evidence="1" id="KW-0812">Transmembrane</keyword>
<evidence type="ECO:0008006" key="4">
    <source>
        <dbReference type="Google" id="ProtNLM"/>
    </source>
</evidence>
<dbReference type="Proteomes" id="UP000307217">
    <property type="component" value="Unassembled WGS sequence"/>
</dbReference>
<evidence type="ECO:0000313" key="2">
    <source>
        <dbReference type="EMBL" id="TMO66512.1"/>
    </source>
</evidence>
<dbReference type="AlphaFoldDB" id="A0A5S3V5M4"/>
<keyword evidence="1" id="KW-0472">Membrane</keyword>
<proteinExistence type="predicted"/>
<dbReference type="EMBL" id="PNBX01000074">
    <property type="protein sequence ID" value="TMO66512.1"/>
    <property type="molecule type" value="Genomic_DNA"/>
</dbReference>
<protein>
    <recommendedName>
        <fullName evidence="4">Peptidase M56 domain-containing protein</fullName>
    </recommendedName>
</protein>
<accession>A0A5S3V5M4</accession>
<reference evidence="2 3" key="1">
    <citation type="submission" date="2018-01" db="EMBL/GenBank/DDBJ databases">
        <authorList>
            <person name="Paulsen S."/>
            <person name="Gram L.K."/>
        </authorList>
    </citation>
    <scope>NUCLEOTIDE SEQUENCE [LARGE SCALE GENOMIC DNA]</scope>
    <source>
        <strain evidence="2 3">S3790</strain>
    </source>
</reference>
<evidence type="ECO:0000313" key="3">
    <source>
        <dbReference type="Proteomes" id="UP000307217"/>
    </source>
</evidence>
<comment type="caution">
    <text evidence="2">The sequence shown here is derived from an EMBL/GenBank/DDBJ whole genome shotgun (WGS) entry which is preliminary data.</text>
</comment>
<feature type="transmembrane region" description="Helical" evidence="1">
    <location>
        <begin position="34"/>
        <end position="52"/>
    </location>
</feature>
<organism evidence="2 3">
    <name type="scientific">Pseudoalteromonas aurantia</name>
    <dbReference type="NCBI Taxonomy" id="43654"/>
    <lineage>
        <taxon>Bacteria</taxon>
        <taxon>Pseudomonadati</taxon>
        <taxon>Pseudomonadota</taxon>
        <taxon>Gammaproteobacteria</taxon>
        <taxon>Alteromonadales</taxon>
        <taxon>Pseudoalteromonadaceae</taxon>
        <taxon>Pseudoalteromonas</taxon>
    </lineage>
</organism>
<feature type="transmembrane region" description="Helical" evidence="1">
    <location>
        <begin position="6"/>
        <end position="22"/>
    </location>
</feature>
<name>A0A5S3V5M4_9GAMM</name>
<feature type="transmembrane region" description="Helical" evidence="1">
    <location>
        <begin position="86"/>
        <end position="106"/>
    </location>
</feature>
<keyword evidence="1" id="KW-1133">Transmembrane helix</keyword>
<evidence type="ECO:0000256" key="1">
    <source>
        <dbReference type="SAM" id="Phobius"/>
    </source>
</evidence>
<gene>
    <name evidence="2" type="ORF">CWC19_16070</name>
</gene>
<reference evidence="3" key="2">
    <citation type="submission" date="2019-06" db="EMBL/GenBank/DDBJ databases">
        <title>Co-occurence of chitin degradation, pigmentation and bioactivity in marine Pseudoalteromonas.</title>
        <authorList>
            <person name="Sonnenschein E.C."/>
            <person name="Bech P.K."/>
        </authorList>
    </citation>
    <scope>NUCLEOTIDE SEQUENCE [LARGE SCALE GENOMIC DNA]</scope>
    <source>
        <strain evidence="3">S3790</strain>
    </source>
</reference>